<gene>
    <name evidence="3" type="ORF">U1T56_16350</name>
</gene>
<dbReference type="EMBL" id="JBBLZC010000017">
    <property type="protein sequence ID" value="MEK0084726.1"/>
    <property type="molecule type" value="Genomic_DNA"/>
</dbReference>
<dbReference type="Gene3D" id="3.40.190.10">
    <property type="entry name" value="Periplasmic binding protein-like II"/>
    <property type="match status" value="1"/>
</dbReference>
<dbReference type="InterPro" id="IPR042100">
    <property type="entry name" value="Bug_dom1"/>
</dbReference>
<feature type="signal peptide" evidence="2">
    <location>
        <begin position="1"/>
        <end position="26"/>
    </location>
</feature>
<proteinExistence type="inferred from homology"/>
<organism evidence="3 4">
    <name type="scientific">Benzoatithermus flavus</name>
    <dbReference type="NCBI Taxonomy" id="3108223"/>
    <lineage>
        <taxon>Bacteria</taxon>
        <taxon>Pseudomonadati</taxon>
        <taxon>Pseudomonadota</taxon>
        <taxon>Alphaproteobacteria</taxon>
        <taxon>Geminicoccales</taxon>
        <taxon>Geminicoccaceae</taxon>
        <taxon>Benzoatithermus</taxon>
    </lineage>
</organism>
<keyword evidence="4" id="KW-1185">Reference proteome</keyword>
<evidence type="ECO:0000256" key="2">
    <source>
        <dbReference type="SAM" id="SignalP"/>
    </source>
</evidence>
<dbReference type="InterPro" id="IPR005064">
    <property type="entry name" value="BUG"/>
</dbReference>
<dbReference type="Proteomes" id="UP001375743">
    <property type="component" value="Unassembled WGS sequence"/>
</dbReference>
<evidence type="ECO:0000313" key="4">
    <source>
        <dbReference type="Proteomes" id="UP001375743"/>
    </source>
</evidence>
<reference evidence="3 4" key="1">
    <citation type="submission" date="2024-01" db="EMBL/GenBank/DDBJ databases">
        <title>Multi-omics insights into the function and evolution of sodium benzoate biodegradation pathways in Benzoatithermus flavus gen. nov., sp. nov. from hot spring.</title>
        <authorList>
            <person name="Hu C.-J."/>
            <person name="Li W.-J."/>
        </authorList>
    </citation>
    <scope>NUCLEOTIDE SEQUENCE [LARGE SCALE GENOMIC DNA]</scope>
    <source>
        <strain evidence="3 4">SYSU G07066</strain>
    </source>
</reference>
<dbReference type="Gene3D" id="3.40.190.150">
    <property type="entry name" value="Bordetella uptake gene, domain 1"/>
    <property type="match status" value="1"/>
</dbReference>
<keyword evidence="2" id="KW-0732">Signal</keyword>
<sequence length="324" mass="33676">MPATRRAAIVMLAAAPLVGATTPALAAPLLPQLEIMAPAAAGSGWSQTAQAMKQALEGEGLVARVAIVQVPGAGGTVGLARFVKERRGRGDAVLLTGLVMVGAVLAGKPAASLDDVTPLARLAGDYEVVVVPAGSDIKTLTDLTLRLATDTRSVSWAGGSLGGTDHMLAALLTHEVGGEVVHLHYAPYAGGGESLAALLGGHVTVGVNGYQEFATEIAAGRLRALAISAPGPVPGIDIPTFEEQGVPLELVDWRGVMAAPGIDAAQAQALGELIARMVRTSTWKATLEQRRWQDLYQPAEAFGAFLEEERRRVRELLARARLVK</sequence>
<name>A0ABU8XU47_9PROT</name>
<dbReference type="CDD" id="cd07012">
    <property type="entry name" value="PBP2_Bug_TTT"/>
    <property type="match status" value="1"/>
</dbReference>
<protein>
    <submittedName>
        <fullName evidence="3">Tripartite tricarboxylate transporter substrate-binding protein</fullName>
    </submittedName>
</protein>
<evidence type="ECO:0000313" key="3">
    <source>
        <dbReference type="EMBL" id="MEK0084726.1"/>
    </source>
</evidence>
<dbReference type="PIRSF" id="PIRSF017082">
    <property type="entry name" value="YflP"/>
    <property type="match status" value="1"/>
</dbReference>
<feature type="chain" id="PRO_5045177036" evidence="2">
    <location>
        <begin position="27"/>
        <end position="324"/>
    </location>
</feature>
<dbReference type="PANTHER" id="PTHR42928:SF3">
    <property type="entry name" value="UPF0065 PROTEIN YFLP"/>
    <property type="match status" value="1"/>
</dbReference>
<accession>A0ABU8XU47</accession>
<evidence type="ECO:0000256" key="1">
    <source>
        <dbReference type="ARBA" id="ARBA00006987"/>
    </source>
</evidence>
<comment type="similarity">
    <text evidence="1">Belongs to the UPF0065 (bug) family.</text>
</comment>
<dbReference type="SUPFAM" id="SSF53850">
    <property type="entry name" value="Periplasmic binding protein-like II"/>
    <property type="match status" value="1"/>
</dbReference>
<dbReference type="Pfam" id="PF03401">
    <property type="entry name" value="TctC"/>
    <property type="match status" value="1"/>
</dbReference>
<dbReference type="PANTHER" id="PTHR42928">
    <property type="entry name" value="TRICARBOXYLATE-BINDING PROTEIN"/>
    <property type="match status" value="1"/>
</dbReference>
<dbReference type="RefSeq" id="WP_418160572.1">
    <property type="nucleotide sequence ID" value="NZ_JBBLZC010000017.1"/>
</dbReference>
<comment type="caution">
    <text evidence="3">The sequence shown here is derived from an EMBL/GenBank/DDBJ whole genome shotgun (WGS) entry which is preliminary data.</text>
</comment>